<proteinExistence type="predicted"/>
<name>A0A418VSP2_9PROT</name>
<evidence type="ECO:0000256" key="1">
    <source>
        <dbReference type="SAM" id="MobiDB-lite"/>
    </source>
</evidence>
<dbReference type="PIRSF" id="PIRSF031900">
    <property type="entry name" value="UCP031900"/>
    <property type="match status" value="1"/>
</dbReference>
<evidence type="ECO:0000259" key="2">
    <source>
        <dbReference type="Pfam" id="PF13449"/>
    </source>
</evidence>
<reference evidence="3 4" key="1">
    <citation type="submission" date="2018-09" db="EMBL/GenBank/DDBJ databases">
        <authorList>
            <person name="Zhu H."/>
        </authorList>
    </citation>
    <scope>NUCLEOTIDE SEQUENCE [LARGE SCALE GENOMIC DNA]</scope>
    <source>
        <strain evidence="3 4">K2W22B-5</strain>
    </source>
</reference>
<dbReference type="AlphaFoldDB" id="A0A418VSP2"/>
<feature type="domain" description="Phytase-like" evidence="2">
    <location>
        <begin position="67"/>
        <end position="325"/>
    </location>
</feature>
<feature type="region of interest" description="Disordered" evidence="1">
    <location>
        <begin position="155"/>
        <end position="183"/>
    </location>
</feature>
<organism evidence="3 4">
    <name type="scientific">Azospirillum cavernae</name>
    <dbReference type="NCBI Taxonomy" id="2320860"/>
    <lineage>
        <taxon>Bacteria</taxon>
        <taxon>Pseudomonadati</taxon>
        <taxon>Pseudomonadota</taxon>
        <taxon>Alphaproteobacteria</taxon>
        <taxon>Rhodospirillales</taxon>
        <taxon>Azospirillaceae</taxon>
        <taxon>Azospirillum</taxon>
    </lineage>
</organism>
<dbReference type="EMBL" id="QYUL01000003">
    <property type="protein sequence ID" value="RJF79486.1"/>
    <property type="molecule type" value="Genomic_DNA"/>
</dbReference>
<dbReference type="RefSeq" id="WP_119832941.1">
    <property type="nucleotide sequence ID" value="NZ_QYUL01000003.1"/>
</dbReference>
<comment type="caution">
    <text evidence="3">The sequence shown here is derived from an EMBL/GenBank/DDBJ whole genome shotgun (WGS) entry which is preliminary data.</text>
</comment>
<keyword evidence="4" id="KW-1185">Reference proteome</keyword>
<evidence type="ECO:0000313" key="4">
    <source>
        <dbReference type="Proteomes" id="UP000283458"/>
    </source>
</evidence>
<dbReference type="PROSITE" id="PS51257">
    <property type="entry name" value="PROKAR_LIPOPROTEIN"/>
    <property type="match status" value="1"/>
</dbReference>
<protein>
    <submittedName>
        <fullName evidence="3">Esterase-like activity of phytase family protein</fullName>
    </submittedName>
</protein>
<sequence>MTPFFRTGAVIALLLALAGGCAAVIGPQAPPSMARQVPLDASHPLADRVGALTFRGALDLTGIGKAGGLSGLWVAPDGGRFVAIGDTGLVVNGRLDHDADGRLIGADQIRVRRLPVEEGITKVKRRTDAEELLGLPDGGWVVALERDHRLLRYAANPNGPKGVPTPVPVPPSVEEDSPDNGGLESLARLADGRLLTIEEGREDSQRGDPSQPRRAWVTASPGLPTQRADWLPMSYRSAPRYRPTAAVGLPDGGAVVLERRASLLGGWSTRIVRIPATALRAGADIHGEELARLESPLLNDNFEGIATRPGPNGETLIYILSDDNFLPFQRSYLVMFSLP</sequence>
<dbReference type="InterPro" id="IPR027372">
    <property type="entry name" value="Phytase-like_dom"/>
</dbReference>
<feature type="region of interest" description="Disordered" evidence="1">
    <location>
        <begin position="198"/>
        <end position="221"/>
    </location>
</feature>
<dbReference type="OrthoDB" id="9798693at2"/>
<dbReference type="Pfam" id="PF13449">
    <property type="entry name" value="Phytase-like"/>
    <property type="match status" value="1"/>
</dbReference>
<accession>A0A418VSP2</accession>
<dbReference type="InterPro" id="IPR014567">
    <property type="entry name" value="UCP031900"/>
</dbReference>
<dbReference type="SUPFAM" id="SSF50956">
    <property type="entry name" value="Thermostable phytase (3-phytase)"/>
    <property type="match status" value="1"/>
</dbReference>
<evidence type="ECO:0000313" key="3">
    <source>
        <dbReference type="EMBL" id="RJF79486.1"/>
    </source>
</evidence>
<gene>
    <name evidence="3" type="ORF">D3877_22220</name>
</gene>
<dbReference type="Proteomes" id="UP000283458">
    <property type="component" value="Unassembled WGS sequence"/>
</dbReference>